<evidence type="ECO:0000313" key="2">
    <source>
        <dbReference type="EMBL" id="CAA9275622.1"/>
    </source>
</evidence>
<dbReference type="SUPFAM" id="SSF53335">
    <property type="entry name" value="S-adenosyl-L-methionine-dependent methyltransferases"/>
    <property type="match status" value="1"/>
</dbReference>
<proteinExistence type="predicted"/>
<organism evidence="2">
    <name type="scientific">uncultured Acidimicrobiales bacterium</name>
    <dbReference type="NCBI Taxonomy" id="310071"/>
    <lineage>
        <taxon>Bacteria</taxon>
        <taxon>Bacillati</taxon>
        <taxon>Actinomycetota</taxon>
        <taxon>Acidimicrobiia</taxon>
        <taxon>Acidimicrobiales</taxon>
        <taxon>environmental samples</taxon>
    </lineage>
</organism>
<gene>
    <name evidence="2" type="ORF">AVDCRST_MAG10-3580</name>
</gene>
<feature type="domain" description="Methyltransferase" evidence="1">
    <location>
        <begin position="65"/>
        <end position="152"/>
    </location>
</feature>
<accession>A0A6J4JCX3</accession>
<dbReference type="Pfam" id="PF13649">
    <property type="entry name" value="Methyltransf_25"/>
    <property type="match status" value="1"/>
</dbReference>
<evidence type="ECO:0000259" key="1">
    <source>
        <dbReference type="Pfam" id="PF13649"/>
    </source>
</evidence>
<dbReference type="EMBL" id="CADCTB010000213">
    <property type="protein sequence ID" value="CAA9275622.1"/>
    <property type="molecule type" value="Genomic_DNA"/>
</dbReference>
<dbReference type="CDD" id="cd02440">
    <property type="entry name" value="AdoMet_MTases"/>
    <property type="match status" value="1"/>
</dbReference>
<dbReference type="InterPro" id="IPR041698">
    <property type="entry name" value="Methyltransf_25"/>
</dbReference>
<dbReference type="InterPro" id="IPR029063">
    <property type="entry name" value="SAM-dependent_MTases_sf"/>
</dbReference>
<protein>
    <recommendedName>
        <fullName evidence="1">Methyltransferase domain-containing protein</fullName>
    </recommendedName>
</protein>
<dbReference type="Gene3D" id="3.40.50.150">
    <property type="entry name" value="Vaccinia Virus protein VP39"/>
    <property type="match status" value="1"/>
</dbReference>
<sequence>MAVLTATYRRRPALSQAHPSEWVPQRPSVVLRTEDGDTLDMDLTRWHDPATAEEQDLLAAVQGPVIDLGCGPGRLVVSLASRSVPALGVDSSPSAIALARARGATVLQRDLFQPLPGEGRWATALLFDGNVGIGGDPTRLLARCRELTTAGGQVVAEVQPPGTGSRRVTAWFELDGHRSEPFAWAVIGADAIADVAAPAGLAVAALGATPSGRWFARLQAAA</sequence>
<name>A0A6J4JCX3_9ACTN</name>
<reference evidence="2" key="1">
    <citation type="submission" date="2020-02" db="EMBL/GenBank/DDBJ databases">
        <authorList>
            <person name="Meier V. D."/>
        </authorList>
    </citation>
    <scope>NUCLEOTIDE SEQUENCE</scope>
    <source>
        <strain evidence="2">AVDCRST_MAG10</strain>
    </source>
</reference>
<dbReference type="AlphaFoldDB" id="A0A6J4JCX3"/>